<comment type="caution">
    <text evidence="7">The sequence shown here is derived from an EMBL/GenBank/DDBJ whole genome shotgun (WGS) entry which is preliminary data.</text>
</comment>
<dbReference type="GO" id="GO:0000287">
    <property type="term" value="F:magnesium ion binding"/>
    <property type="evidence" value="ECO:0007669"/>
    <property type="project" value="UniProtKB-UniRule"/>
</dbReference>
<dbReference type="Gene3D" id="3.60.120.10">
    <property type="entry name" value="Anthranilate synthase"/>
    <property type="match status" value="1"/>
</dbReference>
<dbReference type="AlphaFoldDB" id="A0A4R2T1K1"/>
<feature type="active site" description="Proton donor" evidence="5">
    <location>
        <position position="235"/>
    </location>
</feature>
<sequence length="433" mass="48934">MNALQTLRVQLTEQLNALQSHSSQNAISVLKAQIAVNDMNWLAWLKAQQSYPQFYWRHRDNMQTVISVGKVRSFSQLNSADYFIQQHSTTLVGGLTFNGECQFYLPRLLLSAEPKSVTAYLTLDHQADPIQEQQAILAVLENLAKSTALSAVSQSIELMKQSADQTLWCGWVKKALNAIAHTDLTKVVLANETEFVTQSLNSKDFLAESEKQNAGCYHFLWAENPYTAFVGSTPERLYARNRSHLQTEALAGTAFMTADEQENQRLAQWLLNDEKNLYENQLVVDDICQNLHSFVTEINIQQVELKQLRQVQHLRRRIFAELAEQYSDQHCLMAIHPTAAVSGLPQQSAMQFLQNTENFDRSWYAGTLGFMNRQAAEFCVTIRSAFIENGEQSKIRVFAGAGIVAGSIPLLEWQEIERKAAGLVSLLQSKEIE</sequence>
<comment type="pathway">
    <text evidence="5">Quinol/quinone metabolism; menaquinone biosynthesis.</text>
</comment>
<evidence type="ECO:0000256" key="1">
    <source>
        <dbReference type="ARBA" id="ARBA00000799"/>
    </source>
</evidence>
<feature type="binding site" evidence="5">
    <location>
        <position position="415"/>
    </location>
    <ligand>
        <name>Mg(2+)</name>
        <dbReference type="ChEBI" id="CHEBI:18420"/>
    </ligand>
</feature>
<reference evidence="7 8" key="1">
    <citation type="submission" date="2019-03" db="EMBL/GenBank/DDBJ databases">
        <title>Genomic Encyclopedia of Type Strains, Phase IV (KMG-IV): sequencing the most valuable type-strain genomes for metagenomic binning, comparative biology and taxonomic classification.</title>
        <authorList>
            <person name="Goeker M."/>
        </authorList>
    </citation>
    <scope>NUCLEOTIDE SEQUENCE [LARGE SCALE GENOMIC DNA]</scope>
    <source>
        <strain evidence="7 8">DSM 28404</strain>
    </source>
</reference>
<dbReference type="EMBL" id="SLYB01000016">
    <property type="protein sequence ID" value="TCP94684.1"/>
    <property type="molecule type" value="Genomic_DNA"/>
</dbReference>
<comment type="pathway">
    <text evidence="5">Quinol/quinone metabolism; 1,4-dihydroxy-2-naphthoate biosynthesis; 1,4-dihydroxy-2-naphthoate from chorismate: step 1/7.</text>
</comment>
<dbReference type="UniPathway" id="UPA01057">
    <property type="reaction ID" value="UER00163"/>
</dbReference>
<name>A0A4R2T1K1_9PAST</name>
<dbReference type="PANTHER" id="PTHR47253">
    <property type="match status" value="1"/>
</dbReference>
<comment type="cofactor">
    <cofactor evidence="5">
        <name>Mg(2+)</name>
        <dbReference type="ChEBI" id="CHEBI:18420"/>
    </cofactor>
</comment>
<keyword evidence="5" id="KW-0474">Menaquinone biosynthesis</keyword>
<dbReference type="InterPro" id="IPR015890">
    <property type="entry name" value="Chorismate_C"/>
</dbReference>
<dbReference type="NCBIfam" id="TIGR00543">
    <property type="entry name" value="isochor_syn"/>
    <property type="match status" value="1"/>
</dbReference>
<dbReference type="InterPro" id="IPR034681">
    <property type="entry name" value="MenF"/>
</dbReference>
<dbReference type="UniPathway" id="UPA00079"/>
<keyword evidence="4 5" id="KW-0413">Isomerase</keyword>
<accession>A0A4R2T1K1</accession>
<dbReference type="GO" id="GO:0009234">
    <property type="term" value="P:menaquinone biosynthetic process"/>
    <property type="evidence" value="ECO:0007669"/>
    <property type="project" value="UniProtKB-UniRule"/>
</dbReference>
<dbReference type="HAMAP" id="MF_01935">
    <property type="entry name" value="MenF"/>
    <property type="match status" value="1"/>
</dbReference>
<keyword evidence="3 5" id="KW-0460">Magnesium</keyword>
<comment type="catalytic activity">
    <reaction evidence="1 5">
        <text>chorismate = isochorismate</text>
        <dbReference type="Rhea" id="RHEA:18985"/>
        <dbReference type="ChEBI" id="CHEBI:29748"/>
        <dbReference type="ChEBI" id="CHEBI:29780"/>
        <dbReference type="EC" id="5.4.4.2"/>
    </reaction>
</comment>
<evidence type="ECO:0000256" key="2">
    <source>
        <dbReference type="ARBA" id="ARBA00005297"/>
    </source>
</evidence>
<organism evidence="7 8">
    <name type="scientific">Cricetibacter osteomyelitidis</name>
    <dbReference type="NCBI Taxonomy" id="1521931"/>
    <lineage>
        <taxon>Bacteria</taxon>
        <taxon>Pseudomonadati</taxon>
        <taxon>Pseudomonadota</taxon>
        <taxon>Gammaproteobacteria</taxon>
        <taxon>Pasteurellales</taxon>
        <taxon>Pasteurellaceae</taxon>
        <taxon>Cricetibacter</taxon>
    </lineage>
</organism>
<comment type="function">
    <text evidence="5">Catalyzes the conversion of chorismate to isochorismate.</text>
</comment>
<evidence type="ECO:0000256" key="3">
    <source>
        <dbReference type="ARBA" id="ARBA00022842"/>
    </source>
</evidence>
<protein>
    <recommendedName>
        <fullName evidence="5">Isochorismate synthase MenF</fullName>
        <ecNumber evidence="5">5.4.4.2</ecNumber>
    </recommendedName>
    <alternativeName>
        <fullName evidence="5">Isochorismate mutase</fullName>
    </alternativeName>
</protein>
<dbReference type="InterPro" id="IPR004561">
    <property type="entry name" value="IsoChor_synthase"/>
</dbReference>
<dbReference type="RefSeq" id="WP_131977346.1">
    <property type="nucleotide sequence ID" value="NZ_SLYB01000016.1"/>
</dbReference>
<dbReference type="Proteomes" id="UP000295763">
    <property type="component" value="Unassembled WGS sequence"/>
</dbReference>
<gene>
    <name evidence="5" type="primary">menF</name>
    <name evidence="7" type="ORF">EDC44_11646</name>
</gene>
<dbReference type="GO" id="GO:0008909">
    <property type="term" value="F:isochorismate synthase activity"/>
    <property type="evidence" value="ECO:0007669"/>
    <property type="project" value="UniProtKB-UniRule"/>
</dbReference>
<dbReference type="InterPro" id="IPR005801">
    <property type="entry name" value="ADC_synthase"/>
</dbReference>
<feature type="active site" description="Proton acceptor" evidence="5">
    <location>
        <position position="186"/>
    </location>
</feature>
<evidence type="ECO:0000259" key="6">
    <source>
        <dbReference type="Pfam" id="PF00425"/>
    </source>
</evidence>
<evidence type="ECO:0000313" key="8">
    <source>
        <dbReference type="Proteomes" id="UP000295763"/>
    </source>
</evidence>
<dbReference type="PANTHER" id="PTHR47253:SF4">
    <property type="entry name" value="ISOCHORISMATE SYNTHASE 2, CHLOROPLASTIC"/>
    <property type="match status" value="1"/>
</dbReference>
<dbReference type="EC" id="5.4.4.2" evidence="5"/>
<dbReference type="OrthoDB" id="9806579at2"/>
<feature type="domain" description="Chorismate-utilising enzyme C-terminal" evidence="6">
    <location>
        <begin position="167"/>
        <end position="419"/>
    </location>
</feature>
<evidence type="ECO:0000313" key="7">
    <source>
        <dbReference type="EMBL" id="TCP94684.1"/>
    </source>
</evidence>
<keyword evidence="5" id="KW-0479">Metal-binding</keyword>
<keyword evidence="8" id="KW-1185">Reference proteome</keyword>
<feature type="binding site" evidence="5">
    <location>
        <position position="279"/>
    </location>
    <ligand>
        <name>Mg(2+)</name>
        <dbReference type="ChEBI" id="CHEBI:18420"/>
    </ligand>
</feature>
<dbReference type="Pfam" id="PF00425">
    <property type="entry name" value="Chorismate_bind"/>
    <property type="match status" value="1"/>
</dbReference>
<proteinExistence type="inferred from homology"/>
<comment type="similarity">
    <text evidence="2 5">Belongs to the isochorismate synthase family.</text>
</comment>
<evidence type="ECO:0000256" key="4">
    <source>
        <dbReference type="ARBA" id="ARBA00023235"/>
    </source>
</evidence>
<dbReference type="SUPFAM" id="SSF56322">
    <property type="entry name" value="ADC synthase"/>
    <property type="match status" value="1"/>
</dbReference>
<evidence type="ECO:0000256" key="5">
    <source>
        <dbReference type="HAMAP-Rule" id="MF_01935"/>
    </source>
</evidence>
<dbReference type="InterPro" id="IPR044250">
    <property type="entry name" value="MenF-like"/>
</dbReference>